<gene>
    <name evidence="1" type="ORF">ERS852473_00696</name>
</gene>
<reference evidence="1 2" key="1">
    <citation type="submission" date="2015-09" db="EMBL/GenBank/DDBJ databases">
        <authorList>
            <consortium name="Pathogen Informatics"/>
            <person name="Wu L."/>
            <person name="Ma J."/>
        </authorList>
    </citation>
    <scope>NUCLEOTIDE SEQUENCE [LARGE SCALE GENOMIC DNA]</scope>
    <source>
        <strain evidence="1 2">2789STDY5834858</strain>
    </source>
</reference>
<evidence type="ECO:0000313" key="2">
    <source>
        <dbReference type="Proteomes" id="UP000095488"/>
    </source>
</evidence>
<protein>
    <submittedName>
        <fullName evidence="1">Uncharacterized protein</fullName>
    </submittedName>
</protein>
<dbReference type="EMBL" id="CYZR01000002">
    <property type="protein sequence ID" value="CUN63467.1"/>
    <property type="molecule type" value="Genomic_DNA"/>
</dbReference>
<evidence type="ECO:0000313" key="1">
    <source>
        <dbReference type="EMBL" id="CUN63467.1"/>
    </source>
</evidence>
<name>A0ABP2AN53_SARVE</name>
<keyword evidence="2" id="KW-1185">Reference proteome</keyword>
<organism evidence="1 2">
    <name type="scientific">Sarcina ventriculi</name>
    <name type="common">Clostridium ventriculi</name>
    <dbReference type="NCBI Taxonomy" id="1267"/>
    <lineage>
        <taxon>Bacteria</taxon>
        <taxon>Bacillati</taxon>
        <taxon>Bacillota</taxon>
        <taxon>Clostridia</taxon>
        <taxon>Eubacteriales</taxon>
        <taxon>Clostridiaceae</taxon>
        <taxon>Sarcina</taxon>
    </lineage>
</organism>
<accession>A0ABP2AN53</accession>
<proteinExistence type="predicted"/>
<comment type="caution">
    <text evidence="1">The sequence shown here is derived from an EMBL/GenBank/DDBJ whole genome shotgun (WGS) entry which is preliminary data.</text>
</comment>
<dbReference type="RefSeq" id="WP_055257680.1">
    <property type="nucleotide sequence ID" value="NZ_CABIXL010000002.1"/>
</dbReference>
<dbReference type="Proteomes" id="UP000095488">
    <property type="component" value="Unassembled WGS sequence"/>
</dbReference>
<sequence>MDLYKVLKIKKATTNKKTKKDYKNALTKFDDEILGDDVRYRVLPKKDFYKRAKEMIKREYNSLDSKIQDFIYLSEEDDEYNLVGNAIRNYADLDEDEEVFYCFDNTVFKSAKDGMILTNKAIHCQNKREHPWRINLDDIENIEFKERHWAPRIYINDKKIDCTALDKDSKKFMVFLEKCINYIKDIKDN</sequence>